<dbReference type="Pfam" id="PF00072">
    <property type="entry name" value="Response_reg"/>
    <property type="match status" value="1"/>
</dbReference>
<keyword evidence="10" id="KW-1185">Reference proteome</keyword>
<dbReference type="EC" id="2.7.13.3" evidence="2"/>
<evidence type="ECO:0000259" key="6">
    <source>
        <dbReference type="PROSITE" id="PS50110"/>
    </source>
</evidence>
<dbReference type="InterPro" id="IPR011006">
    <property type="entry name" value="CheY-like_superfamily"/>
</dbReference>
<dbReference type="KEGG" id="adin:H7849_09255"/>
<dbReference type="Gene3D" id="3.30.565.10">
    <property type="entry name" value="Histidine kinase-like ATPase, C-terminal domain"/>
    <property type="match status" value="1"/>
</dbReference>
<feature type="domain" description="PAS" evidence="7">
    <location>
        <begin position="245"/>
        <end position="289"/>
    </location>
</feature>
<dbReference type="AlphaFoldDB" id="A0A7G8BNE6"/>
<dbReference type="EMBL" id="CP060394">
    <property type="protein sequence ID" value="QNI34066.1"/>
    <property type="molecule type" value="Genomic_DNA"/>
</dbReference>
<dbReference type="InterPro" id="IPR036097">
    <property type="entry name" value="HisK_dim/P_sf"/>
</dbReference>
<evidence type="ECO:0000256" key="1">
    <source>
        <dbReference type="ARBA" id="ARBA00000085"/>
    </source>
</evidence>
<dbReference type="InterPro" id="IPR000014">
    <property type="entry name" value="PAS"/>
</dbReference>
<dbReference type="SMART" id="SM00388">
    <property type="entry name" value="HisKA"/>
    <property type="match status" value="1"/>
</dbReference>
<dbReference type="CDD" id="cd00082">
    <property type="entry name" value="HisKA"/>
    <property type="match status" value="1"/>
</dbReference>
<organism evidence="9 10">
    <name type="scientific">Alloacidobacterium dinghuense</name>
    <dbReference type="NCBI Taxonomy" id="2763107"/>
    <lineage>
        <taxon>Bacteria</taxon>
        <taxon>Pseudomonadati</taxon>
        <taxon>Acidobacteriota</taxon>
        <taxon>Terriglobia</taxon>
        <taxon>Terriglobales</taxon>
        <taxon>Acidobacteriaceae</taxon>
        <taxon>Alloacidobacterium</taxon>
    </lineage>
</organism>
<dbReference type="PANTHER" id="PTHR43065">
    <property type="entry name" value="SENSOR HISTIDINE KINASE"/>
    <property type="match status" value="1"/>
</dbReference>
<dbReference type="PRINTS" id="PR00344">
    <property type="entry name" value="BCTRLSENSOR"/>
</dbReference>
<dbReference type="PROSITE" id="PS50109">
    <property type="entry name" value="HIS_KIN"/>
    <property type="match status" value="1"/>
</dbReference>
<keyword evidence="3 4" id="KW-0597">Phosphoprotein</keyword>
<accession>A0A7G8BNE6</accession>
<proteinExistence type="predicted"/>
<dbReference type="PROSITE" id="PS50112">
    <property type="entry name" value="PAS"/>
    <property type="match status" value="3"/>
</dbReference>
<dbReference type="InterPro" id="IPR036890">
    <property type="entry name" value="HATPase_C_sf"/>
</dbReference>
<feature type="modified residue" description="4-aspartylphosphate" evidence="4">
    <location>
        <position position="665"/>
    </location>
</feature>
<comment type="catalytic activity">
    <reaction evidence="1">
        <text>ATP + protein L-histidine = ADP + protein N-phospho-L-histidine.</text>
        <dbReference type="EC" id="2.7.13.3"/>
    </reaction>
</comment>
<dbReference type="PANTHER" id="PTHR43065:SF42">
    <property type="entry name" value="TWO-COMPONENT SENSOR PPRA"/>
    <property type="match status" value="1"/>
</dbReference>
<dbReference type="RefSeq" id="WP_186745919.1">
    <property type="nucleotide sequence ID" value="NZ_CP060394.1"/>
</dbReference>
<dbReference type="InterPro" id="IPR004358">
    <property type="entry name" value="Sig_transdc_His_kin-like_C"/>
</dbReference>
<dbReference type="Pfam" id="PF08447">
    <property type="entry name" value="PAS_3"/>
    <property type="match status" value="1"/>
</dbReference>
<feature type="domain" description="PAS" evidence="7">
    <location>
        <begin position="1"/>
        <end position="45"/>
    </location>
</feature>
<dbReference type="GO" id="GO:0000155">
    <property type="term" value="F:phosphorelay sensor kinase activity"/>
    <property type="evidence" value="ECO:0007669"/>
    <property type="project" value="InterPro"/>
</dbReference>
<dbReference type="SUPFAM" id="SSF55874">
    <property type="entry name" value="ATPase domain of HSP90 chaperone/DNA topoisomerase II/histidine kinase"/>
    <property type="match status" value="1"/>
</dbReference>
<evidence type="ECO:0000259" key="5">
    <source>
        <dbReference type="PROSITE" id="PS50109"/>
    </source>
</evidence>
<dbReference type="InterPro" id="IPR001789">
    <property type="entry name" value="Sig_transdc_resp-reg_receiver"/>
</dbReference>
<dbReference type="PROSITE" id="PS50113">
    <property type="entry name" value="PAC"/>
    <property type="match status" value="2"/>
</dbReference>
<feature type="domain" description="PAC" evidence="8">
    <location>
        <begin position="317"/>
        <end position="372"/>
    </location>
</feature>
<dbReference type="InterPro" id="IPR001610">
    <property type="entry name" value="PAC"/>
</dbReference>
<feature type="domain" description="Histidine kinase" evidence="5">
    <location>
        <begin position="385"/>
        <end position="593"/>
    </location>
</feature>
<dbReference type="Pfam" id="PF00512">
    <property type="entry name" value="HisKA"/>
    <property type="match status" value="1"/>
</dbReference>
<dbReference type="Gene3D" id="3.40.50.2300">
    <property type="match status" value="1"/>
</dbReference>
<dbReference type="Pfam" id="PF13426">
    <property type="entry name" value="PAS_9"/>
    <property type="match status" value="1"/>
</dbReference>
<evidence type="ECO:0000259" key="8">
    <source>
        <dbReference type="PROSITE" id="PS50113"/>
    </source>
</evidence>
<dbReference type="SMART" id="SM00091">
    <property type="entry name" value="PAS"/>
    <property type="match status" value="3"/>
</dbReference>
<evidence type="ECO:0000256" key="2">
    <source>
        <dbReference type="ARBA" id="ARBA00012438"/>
    </source>
</evidence>
<dbReference type="InterPro" id="IPR003594">
    <property type="entry name" value="HATPase_dom"/>
</dbReference>
<dbReference type="SMART" id="SM00387">
    <property type="entry name" value="HATPase_c"/>
    <property type="match status" value="1"/>
</dbReference>
<dbReference type="CDD" id="cd00130">
    <property type="entry name" value="PAS"/>
    <property type="match status" value="3"/>
</dbReference>
<dbReference type="NCBIfam" id="TIGR00229">
    <property type="entry name" value="sensory_box"/>
    <property type="match status" value="3"/>
</dbReference>
<dbReference type="SMART" id="SM00448">
    <property type="entry name" value="REC"/>
    <property type="match status" value="1"/>
</dbReference>
<evidence type="ECO:0000313" key="10">
    <source>
        <dbReference type="Proteomes" id="UP000515312"/>
    </source>
</evidence>
<dbReference type="Proteomes" id="UP000515312">
    <property type="component" value="Chromosome"/>
</dbReference>
<dbReference type="InterPro" id="IPR000700">
    <property type="entry name" value="PAS-assoc_C"/>
</dbReference>
<dbReference type="InterPro" id="IPR035965">
    <property type="entry name" value="PAS-like_dom_sf"/>
</dbReference>
<evidence type="ECO:0000256" key="3">
    <source>
        <dbReference type="ARBA" id="ARBA00022553"/>
    </source>
</evidence>
<reference evidence="9 10" key="1">
    <citation type="submission" date="2020-08" db="EMBL/GenBank/DDBJ databases">
        <title>Edaphobacter telluris sp. nov. and Acidobacterium dinghuensis sp. nov., two acidobacteria isolated from forest soil.</title>
        <authorList>
            <person name="Fu J."/>
            <person name="Qiu L."/>
        </authorList>
    </citation>
    <scope>NUCLEOTIDE SEQUENCE [LARGE SCALE GENOMIC DNA]</scope>
    <source>
        <strain evidence="9">4Y35</strain>
    </source>
</reference>
<dbReference type="InterPro" id="IPR013656">
    <property type="entry name" value="PAS_4"/>
</dbReference>
<dbReference type="SUPFAM" id="SSF55785">
    <property type="entry name" value="PYP-like sensor domain (PAS domain)"/>
    <property type="match status" value="3"/>
</dbReference>
<feature type="domain" description="PAC" evidence="8">
    <location>
        <begin position="192"/>
        <end position="244"/>
    </location>
</feature>
<name>A0A7G8BNE6_9BACT</name>
<dbReference type="InterPro" id="IPR005467">
    <property type="entry name" value="His_kinase_dom"/>
</dbReference>
<feature type="domain" description="Response regulatory" evidence="6">
    <location>
        <begin position="614"/>
        <end position="729"/>
    </location>
</feature>
<protein>
    <recommendedName>
        <fullName evidence="2">histidine kinase</fullName>
        <ecNumber evidence="2">2.7.13.3</ecNumber>
    </recommendedName>
</protein>
<evidence type="ECO:0000259" key="7">
    <source>
        <dbReference type="PROSITE" id="PS50112"/>
    </source>
</evidence>
<evidence type="ECO:0000256" key="4">
    <source>
        <dbReference type="PROSITE-ProRule" id="PRU00169"/>
    </source>
</evidence>
<dbReference type="SUPFAM" id="SSF47384">
    <property type="entry name" value="Homodimeric domain of signal transducing histidine kinase"/>
    <property type="match status" value="1"/>
</dbReference>
<dbReference type="PROSITE" id="PS50110">
    <property type="entry name" value="RESPONSE_REGULATORY"/>
    <property type="match status" value="1"/>
</dbReference>
<sequence length="741" mass="82516">MDLFEKNPNPMWIYDSETLRFLDVNQSAIDQYGWSREEFLSMTILDIRPEADFELVRLSAKQSGSQSSSGPWRHLHKDGSEHFVRISSFPAEHASRPARAVIVNNVTDLMRTTEALTQSEEMFRGLCASSPAGVYKSRIDGYVVYVNPVLAKTWQMTEEEMLGHGWQKRVHPDDMESLAQGWLRTNTTGESYEHVFRIVLPSGEIRWIHGRSAPVRNAEGKPIASIGTTDDITEQRGAEDALRMSEAGLRALTDQLPVALLYVDAQGKCRRANRAFEEWFNISREEILSLDFEYFVLRGDGTQYEADVRRAWSQVLQGVPVRFEKSIVVHGRKRTIEATYTPDIDTDGRIPGFIVLLHDITERRALEDQFRHAQKMEAIGRLAGGIAHDFNNILSIMNGYARIIEQELDGTGRLGQMSAEIHRAGERAARLTQQLLAFSRKQVSQPRIALVDDLLRDDETMLRRLVSDAVFLEMIPSAPDACIEIDPHRFSQVLLNLVVNARDAMAQGGTLTIRTTTNRRNVLVSVQDTGCGMPVEVKERLFEPFFTTKEEGKGTGLGLATAYGIVREAGGSIAVESAEGVGSVFTLSIPIARKTQPSDTASRKPDCPKGGCETILLIEDDSNIRYLLAHTLESCGYRVVQAENGLEGLNIAKEMLPAIDAVISDAIMPKMSGQEVIANLRRLRPELKALLVSGHIDADPRDVTGDPLTGFLYKPVPPDILRAELRRLLDGAPPTQSEQAV</sequence>
<dbReference type="SUPFAM" id="SSF52172">
    <property type="entry name" value="CheY-like"/>
    <property type="match status" value="1"/>
</dbReference>
<dbReference type="Gene3D" id="1.10.287.130">
    <property type="match status" value="1"/>
</dbReference>
<feature type="domain" description="PAS" evidence="7">
    <location>
        <begin position="119"/>
        <end position="190"/>
    </location>
</feature>
<dbReference type="Gene3D" id="3.30.450.20">
    <property type="entry name" value="PAS domain"/>
    <property type="match status" value="3"/>
</dbReference>
<evidence type="ECO:0000313" key="9">
    <source>
        <dbReference type="EMBL" id="QNI34066.1"/>
    </source>
</evidence>
<dbReference type="InterPro" id="IPR013655">
    <property type="entry name" value="PAS_fold_3"/>
</dbReference>
<dbReference type="Pfam" id="PF02518">
    <property type="entry name" value="HATPase_c"/>
    <property type="match status" value="1"/>
</dbReference>
<dbReference type="Pfam" id="PF08448">
    <property type="entry name" value="PAS_4"/>
    <property type="match status" value="1"/>
</dbReference>
<dbReference type="SMART" id="SM00086">
    <property type="entry name" value="PAC"/>
    <property type="match status" value="2"/>
</dbReference>
<dbReference type="InterPro" id="IPR003661">
    <property type="entry name" value="HisK_dim/P_dom"/>
</dbReference>
<gene>
    <name evidence="9" type="ORF">H7849_09255</name>
</gene>